<keyword evidence="4 9" id="KW-0812">Transmembrane</keyword>
<dbReference type="PROSITE" id="PS50893">
    <property type="entry name" value="ABC_TRANSPORTER_2"/>
    <property type="match status" value="1"/>
</dbReference>
<feature type="transmembrane region" description="Helical" evidence="9">
    <location>
        <begin position="464"/>
        <end position="482"/>
    </location>
</feature>
<evidence type="ECO:0000256" key="6">
    <source>
        <dbReference type="ARBA" id="ARBA00022840"/>
    </source>
</evidence>
<gene>
    <name evidence="11" type="ORF">B4U80_01884</name>
</gene>
<dbReference type="SMART" id="SM00382">
    <property type="entry name" value="AAA"/>
    <property type="match status" value="1"/>
</dbReference>
<evidence type="ECO:0000256" key="9">
    <source>
        <dbReference type="SAM" id="Phobius"/>
    </source>
</evidence>
<evidence type="ECO:0000256" key="3">
    <source>
        <dbReference type="ARBA" id="ARBA00022448"/>
    </source>
</evidence>
<evidence type="ECO:0000256" key="1">
    <source>
        <dbReference type="ARBA" id="ARBA00004141"/>
    </source>
</evidence>
<dbReference type="EMBL" id="NCKV01015393">
    <property type="protein sequence ID" value="RWS20805.1"/>
    <property type="molecule type" value="Genomic_DNA"/>
</dbReference>
<feature type="transmembrane region" description="Helical" evidence="9">
    <location>
        <begin position="488"/>
        <end position="509"/>
    </location>
</feature>
<evidence type="ECO:0000256" key="8">
    <source>
        <dbReference type="ARBA" id="ARBA00023136"/>
    </source>
</evidence>
<dbReference type="InterPro" id="IPR017871">
    <property type="entry name" value="ABC_transporter-like_CS"/>
</dbReference>
<protein>
    <submittedName>
        <fullName evidence="11">ABC transporter sub-family G-like protein 1</fullName>
    </submittedName>
</protein>
<keyword evidence="12" id="KW-1185">Reference proteome</keyword>
<accession>A0A443RZU8</accession>
<name>A0A443RZU8_9ACAR</name>
<dbReference type="Pfam" id="PF00005">
    <property type="entry name" value="ABC_tran"/>
    <property type="match status" value="1"/>
</dbReference>
<evidence type="ECO:0000259" key="10">
    <source>
        <dbReference type="PROSITE" id="PS50893"/>
    </source>
</evidence>
<keyword evidence="8 9" id="KW-0472">Membrane</keyword>
<evidence type="ECO:0000313" key="12">
    <source>
        <dbReference type="Proteomes" id="UP000288716"/>
    </source>
</evidence>
<dbReference type="AlphaFoldDB" id="A0A443RZU8"/>
<dbReference type="PROSITE" id="PS00211">
    <property type="entry name" value="ABC_TRANSPORTER_1"/>
    <property type="match status" value="1"/>
</dbReference>
<organism evidence="11 12">
    <name type="scientific">Leptotrombidium deliense</name>
    <dbReference type="NCBI Taxonomy" id="299467"/>
    <lineage>
        <taxon>Eukaryota</taxon>
        <taxon>Metazoa</taxon>
        <taxon>Ecdysozoa</taxon>
        <taxon>Arthropoda</taxon>
        <taxon>Chelicerata</taxon>
        <taxon>Arachnida</taxon>
        <taxon>Acari</taxon>
        <taxon>Acariformes</taxon>
        <taxon>Trombidiformes</taxon>
        <taxon>Prostigmata</taxon>
        <taxon>Anystina</taxon>
        <taxon>Parasitengona</taxon>
        <taxon>Trombiculoidea</taxon>
        <taxon>Trombiculidae</taxon>
        <taxon>Leptotrombidium</taxon>
    </lineage>
</organism>
<keyword evidence="6" id="KW-0067">ATP-binding</keyword>
<dbReference type="STRING" id="299467.A0A443RZU8"/>
<dbReference type="OrthoDB" id="9989122at2759"/>
<evidence type="ECO:0000256" key="2">
    <source>
        <dbReference type="ARBA" id="ARBA00005814"/>
    </source>
</evidence>
<dbReference type="GO" id="GO:0016887">
    <property type="term" value="F:ATP hydrolysis activity"/>
    <property type="evidence" value="ECO:0007669"/>
    <property type="project" value="InterPro"/>
</dbReference>
<dbReference type="GO" id="GO:0005886">
    <property type="term" value="C:plasma membrane"/>
    <property type="evidence" value="ECO:0007669"/>
    <property type="project" value="TreeGrafter"/>
</dbReference>
<keyword evidence="7 9" id="KW-1133">Transmembrane helix</keyword>
<dbReference type="PANTHER" id="PTHR48041">
    <property type="entry name" value="ABC TRANSPORTER G FAMILY MEMBER 28"/>
    <property type="match status" value="1"/>
</dbReference>
<dbReference type="InterPro" id="IPR027417">
    <property type="entry name" value="P-loop_NTPase"/>
</dbReference>
<evidence type="ECO:0000256" key="5">
    <source>
        <dbReference type="ARBA" id="ARBA00022741"/>
    </source>
</evidence>
<evidence type="ECO:0000313" key="11">
    <source>
        <dbReference type="EMBL" id="RWS20805.1"/>
    </source>
</evidence>
<dbReference type="InterPro" id="IPR003439">
    <property type="entry name" value="ABC_transporter-like_ATP-bd"/>
</dbReference>
<comment type="caution">
    <text evidence="11">The sequence shown here is derived from an EMBL/GenBank/DDBJ whole genome shotgun (WGS) entry which is preliminary data.</text>
</comment>
<dbReference type="GO" id="GO:0140359">
    <property type="term" value="F:ABC-type transporter activity"/>
    <property type="evidence" value="ECO:0007669"/>
    <property type="project" value="InterPro"/>
</dbReference>
<reference evidence="11 12" key="1">
    <citation type="journal article" date="2018" name="Gigascience">
        <title>Genomes of trombidid mites reveal novel predicted allergens and laterally-transferred genes associated with secondary metabolism.</title>
        <authorList>
            <person name="Dong X."/>
            <person name="Chaisiri K."/>
            <person name="Xia D."/>
            <person name="Armstrong S.D."/>
            <person name="Fang Y."/>
            <person name="Donnelly M.J."/>
            <person name="Kadowaki T."/>
            <person name="McGarry J.W."/>
            <person name="Darby A.C."/>
            <person name="Makepeace B.L."/>
        </authorList>
    </citation>
    <scope>NUCLEOTIDE SEQUENCE [LARGE SCALE GENOMIC DNA]</scope>
    <source>
        <strain evidence="11">UoL-UT</strain>
    </source>
</reference>
<evidence type="ECO:0000256" key="7">
    <source>
        <dbReference type="ARBA" id="ARBA00022989"/>
    </source>
</evidence>
<dbReference type="Pfam" id="PF01061">
    <property type="entry name" value="ABC2_membrane"/>
    <property type="match status" value="1"/>
</dbReference>
<keyword evidence="3" id="KW-0813">Transport</keyword>
<feature type="domain" description="ABC transporter" evidence="10">
    <location>
        <begin position="43"/>
        <end position="320"/>
    </location>
</feature>
<comment type="subcellular location">
    <subcellularLocation>
        <location evidence="1">Membrane</location>
        <topology evidence="1">Multi-pass membrane protein</topology>
    </subcellularLocation>
</comment>
<dbReference type="InterPro" id="IPR043926">
    <property type="entry name" value="ABCG_dom"/>
</dbReference>
<dbReference type="InterPro" id="IPR013525">
    <property type="entry name" value="ABC2_TM"/>
</dbReference>
<dbReference type="SUPFAM" id="SSF52540">
    <property type="entry name" value="P-loop containing nucleoside triphosphate hydrolases"/>
    <property type="match status" value="1"/>
</dbReference>
<dbReference type="GO" id="GO:0005524">
    <property type="term" value="F:ATP binding"/>
    <property type="evidence" value="ECO:0007669"/>
    <property type="project" value="UniProtKB-KW"/>
</dbReference>
<dbReference type="VEuPathDB" id="VectorBase:LDEU011235"/>
<keyword evidence="5" id="KW-0547">Nucleotide-binding</keyword>
<dbReference type="InterPro" id="IPR003593">
    <property type="entry name" value="AAA+_ATPase"/>
</dbReference>
<dbReference type="PANTHER" id="PTHR48041:SF78">
    <property type="entry name" value="ABC TRANSPORTER EXPRESSED IN TRACHEA, ISOFORM A"/>
    <property type="match status" value="1"/>
</dbReference>
<evidence type="ECO:0000256" key="4">
    <source>
        <dbReference type="ARBA" id="ARBA00022692"/>
    </source>
</evidence>
<comment type="similarity">
    <text evidence="2">Belongs to the ABC transporter superfamily. ABCG family. Eye pigment precursor importer (TC 3.A.1.204) subfamily.</text>
</comment>
<dbReference type="Gene3D" id="3.40.50.300">
    <property type="entry name" value="P-loop containing nucleotide triphosphate hydrolases"/>
    <property type="match status" value="1"/>
</dbReference>
<dbReference type="Pfam" id="PF19055">
    <property type="entry name" value="ABC2_membrane_7"/>
    <property type="match status" value="1"/>
</dbReference>
<proteinExistence type="inferred from homology"/>
<dbReference type="Proteomes" id="UP000288716">
    <property type="component" value="Unassembled WGS sequence"/>
</dbReference>
<dbReference type="InterPro" id="IPR050352">
    <property type="entry name" value="ABCG_transporters"/>
</dbReference>
<sequence length="512" mass="57473">MKKQNFSTIGENSSSVHNLYELNGNHCDATDVKLVWRNLSCKVNTTNLRKWKSFPWFKFQRCSKTILQEQSGSIKVGVLTAVVGPSGAGKSTFLECLSGKKRTTRKGDVYVTSANIKTKIGTFNSSIEDIRQLSVSFIAQKDHLIGVLTVRESLLFASKLKNYKEKWEVTKGRRESLKSKGIKTIEDFHTYVVETVLSEFGLEGCSDVFVNKCSGGQAKRLSIALELVSRPKILILDEPTSGLDSSSALQCVQVLKQLTVTRSNMKAPLAIIASIHQPSARLLYEFENVYILSNDGRCLYHGSVSNLLTHFSRFGLQCPQFHNPADFIMEVATATYGTKCMDELALYERRQQAIESVEEEHKQKYKITYIVDKMTKQRFPTFLHAWLLLQRTWKNTIREPMLTWLRLIQHVVVALVASYMYNYKVGEANGCFSDLTEAFHFNATSQPGSLGDIQEKFIRQQSAALTNVGLAYFTILFLAFANSSATCLTFPLEMSNAGILGILVALILCPNL</sequence>